<reference evidence="7 10" key="2">
    <citation type="submission" date="2016-11" db="EMBL/GenBank/DDBJ databases">
        <title>Genomic analysis of Caldithrix abyssi and proposal of a novel bacterial phylum Caldithrichaeota.</title>
        <authorList>
            <person name="Kublanov I."/>
            <person name="Sigalova O."/>
            <person name="Gavrilov S."/>
            <person name="Lebedinsky A."/>
            <person name="Ivanova N."/>
            <person name="Daum C."/>
            <person name="Reddy T."/>
            <person name="Klenk H.P."/>
            <person name="Goker M."/>
            <person name="Reva O."/>
            <person name="Miroshnichenko M."/>
            <person name="Kyprides N."/>
            <person name="Woyke T."/>
            <person name="Gelfand M."/>
        </authorList>
    </citation>
    <scope>NUCLEOTIDE SEQUENCE [LARGE SCALE GENOMIC DNA]</scope>
    <source>
        <strain evidence="7 10">LF13</strain>
    </source>
</reference>
<dbReference type="AlphaFoldDB" id="H1XNG6"/>
<dbReference type="InterPro" id="IPR017853">
    <property type="entry name" value="GH"/>
</dbReference>
<name>H1XNG6_CALAY</name>
<feature type="active site" description="Nucleophile" evidence="5">
    <location>
        <position position="334"/>
    </location>
</feature>
<keyword evidence="4" id="KW-0326">Glycosidase</keyword>
<dbReference type="PANTHER" id="PTHR10353">
    <property type="entry name" value="GLYCOSYL HYDROLASE"/>
    <property type="match status" value="1"/>
</dbReference>
<evidence type="ECO:0000313" key="7">
    <source>
        <dbReference type="EMBL" id="APF18099.1"/>
    </source>
</evidence>
<evidence type="ECO:0000256" key="2">
    <source>
        <dbReference type="ARBA" id="ARBA00012744"/>
    </source>
</evidence>
<evidence type="ECO:0000313" key="8">
    <source>
        <dbReference type="EMBL" id="EHO42137.1"/>
    </source>
</evidence>
<evidence type="ECO:0000256" key="5">
    <source>
        <dbReference type="PROSITE-ProRule" id="PRU10055"/>
    </source>
</evidence>
<dbReference type="EC" id="3.2.1.21" evidence="2"/>
<protein>
    <recommendedName>
        <fullName evidence="2">beta-glucosidase</fullName>
        <ecNumber evidence="2">3.2.1.21</ecNumber>
    </recommendedName>
</protein>
<evidence type="ECO:0000256" key="1">
    <source>
        <dbReference type="ARBA" id="ARBA00010838"/>
    </source>
</evidence>
<dbReference type="Gene3D" id="3.20.20.80">
    <property type="entry name" value="Glycosidases"/>
    <property type="match status" value="1"/>
</dbReference>
<keyword evidence="3 8" id="KW-0378">Hydrolase</keyword>
<evidence type="ECO:0000256" key="3">
    <source>
        <dbReference type="ARBA" id="ARBA00022801"/>
    </source>
</evidence>
<dbReference type="PaxDb" id="880073-Calab_2527"/>
<evidence type="ECO:0000313" key="10">
    <source>
        <dbReference type="Proteomes" id="UP000183868"/>
    </source>
</evidence>
<dbReference type="PRINTS" id="PR00131">
    <property type="entry name" value="GLHYDRLASE1"/>
</dbReference>
<gene>
    <name evidence="7" type="ORF">Cabys_1350</name>
    <name evidence="8" type="ORF">Calab_2527</name>
</gene>
<dbReference type="Proteomes" id="UP000004671">
    <property type="component" value="Chromosome"/>
</dbReference>
<dbReference type="KEGG" id="caby:Cabys_1350"/>
<organism evidence="8 9">
    <name type="scientific">Caldithrix abyssi DSM 13497</name>
    <dbReference type="NCBI Taxonomy" id="880073"/>
    <lineage>
        <taxon>Bacteria</taxon>
        <taxon>Pseudomonadati</taxon>
        <taxon>Calditrichota</taxon>
        <taxon>Calditrichia</taxon>
        <taxon>Calditrichales</taxon>
        <taxon>Calditrichaceae</taxon>
        <taxon>Caldithrix</taxon>
    </lineage>
</organism>
<dbReference type="Proteomes" id="UP000183868">
    <property type="component" value="Chromosome"/>
</dbReference>
<dbReference type="EMBL" id="CM001402">
    <property type="protein sequence ID" value="EHO42137.1"/>
    <property type="molecule type" value="Genomic_DNA"/>
</dbReference>
<dbReference type="GO" id="GO:0016052">
    <property type="term" value="P:carbohydrate catabolic process"/>
    <property type="evidence" value="ECO:0007669"/>
    <property type="project" value="TreeGrafter"/>
</dbReference>
<accession>H1XNG6</accession>
<dbReference type="PANTHER" id="PTHR10353:SF36">
    <property type="entry name" value="LP05116P"/>
    <property type="match status" value="1"/>
</dbReference>
<dbReference type="GO" id="GO:0008422">
    <property type="term" value="F:beta-glucosidase activity"/>
    <property type="evidence" value="ECO:0007669"/>
    <property type="project" value="UniProtKB-EC"/>
</dbReference>
<dbReference type="GO" id="GO:0005829">
    <property type="term" value="C:cytosol"/>
    <property type="evidence" value="ECO:0007669"/>
    <property type="project" value="TreeGrafter"/>
</dbReference>
<dbReference type="InterPro" id="IPR018120">
    <property type="entry name" value="Glyco_hydro_1_AS"/>
</dbReference>
<dbReference type="OrthoDB" id="9765195at2"/>
<evidence type="ECO:0000256" key="6">
    <source>
        <dbReference type="RuleBase" id="RU003690"/>
    </source>
</evidence>
<dbReference type="STRING" id="880073.Cabys_1350"/>
<proteinExistence type="inferred from homology"/>
<dbReference type="Pfam" id="PF00232">
    <property type="entry name" value="Glyco_hydro_1"/>
    <property type="match status" value="1"/>
</dbReference>
<comment type="similarity">
    <text evidence="1 6">Belongs to the glycosyl hydrolase 1 family.</text>
</comment>
<dbReference type="PROSITE" id="PS00572">
    <property type="entry name" value="GLYCOSYL_HYDROL_F1_1"/>
    <property type="match status" value="1"/>
</dbReference>
<dbReference type="eggNOG" id="COG2723">
    <property type="taxonomic scope" value="Bacteria"/>
</dbReference>
<keyword evidence="9" id="KW-1185">Reference proteome</keyword>
<evidence type="ECO:0000313" key="9">
    <source>
        <dbReference type="Proteomes" id="UP000004671"/>
    </source>
</evidence>
<dbReference type="InterPro" id="IPR001360">
    <property type="entry name" value="Glyco_hydro_1"/>
</dbReference>
<dbReference type="HOGENOM" id="CLU_001859_1_3_0"/>
<dbReference type="RefSeq" id="WP_006929387.1">
    <property type="nucleotide sequence ID" value="NZ_CM001402.1"/>
</dbReference>
<reference evidence="8 9" key="1">
    <citation type="submission" date="2011-09" db="EMBL/GenBank/DDBJ databases">
        <title>The permanent draft genome of Caldithrix abyssi DSM 13497.</title>
        <authorList>
            <consortium name="US DOE Joint Genome Institute (JGI-PGF)"/>
            <person name="Lucas S."/>
            <person name="Han J."/>
            <person name="Lapidus A."/>
            <person name="Bruce D."/>
            <person name="Goodwin L."/>
            <person name="Pitluck S."/>
            <person name="Peters L."/>
            <person name="Kyrpides N."/>
            <person name="Mavromatis K."/>
            <person name="Ivanova N."/>
            <person name="Mikhailova N."/>
            <person name="Chertkov O."/>
            <person name="Detter J.C."/>
            <person name="Tapia R."/>
            <person name="Han C."/>
            <person name="Land M."/>
            <person name="Hauser L."/>
            <person name="Markowitz V."/>
            <person name="Cheng J.-F."/>
            <person name="Hugenholtz P."/>
            <person name="Woyke T."/>
            <person name="Wu D."/>
            <person name="Spring S."/>
            <person name="Brambilla E."/>
            <person name="Klenk H.-P."/>
            <person name="Eisen J.A."/>
        </authorList>
    </citation>
    <scope>NUCLEOTIDE SEQUENCE [LARGE SCALE GENOMIC DNA]</scope>
    <source>
        <strain evidence="8 9">DSM 13497</strain>
    </source>
</reference>
<dbReference type="SUPFAM" id="SSF51445">
    <property type="entry name" value="(Trans)glycosidases"/>
    <property type="match status" value="1"/>
</dbReference>
<dbReference type="EMBL" id="CP018099">
    <property type="protein sequence ID" value="APF18099.1"/>
    <property type="molecule type" value="Genomic_DNA"/>
</dbReference>
<evidence type="ECO:0000256" key="4">
    <source>
        <dbReference type="ARBA" id="ARBA00023295"/>
    </source>
</evidence>
<sequence length="426" mass="50628">MDRFLWGVATSAFQVEGFVENDMTAWEKQGGFNHDGKHPLYQNGSAHWLRWRDDFELLKQLKVNAYRFSMEWARIEPQFGTFDRQALDQYERMVDRLLELNIEPFLTLHHFTHPAWFHKKTPWTSKQAQDVFCRFTEVLLKRFADRISYWITFNEPLVWALAAYGDGKFPPGESDAKAMMRVLLNILKAHQCAYSLIKSYRPQAKIGMAKHFITFEAHRKWFAADRSLADLLHHFFNEMIPVAFETNRLQFHFPLLFDVDEAINLKNQIDFWGVNYYYRMFVAFRLNIRRPFQFIFKDKLGFGLTDMGWEVYPAGLSKVLRYMGKFNKDIIITENGIATLDESQRMRFIDAHLEQVFKARENGLPVKGYFYWSFLDNYEWLEGKNKRFGLVQVDYENDFRRAGKQSARHYARIIEIDLNNRQGSLS</sequence>
<dbReference type="FunCoup" id="H1XNG6">
    <property type="interactions" value="394"/>
</dbReference>